<dbReference type="PANTHER" id="PTHR10579">
    <property type="entry name" value="CALCIUM-ACTIVATED CHLORIDE CHANNEL REGULATOR"/>
    <property type="match status" value="1"/>
</dbReference>
<dbReference type="PROSITE" id="PS50234">
    <property type="entry name" value="VWFA"/>
    <property type="match status" value="1"/>
</dbReference>
<feature type="region of interest" description="Disordered" evidence="1">
    <location>
        <begin position="1"/>
        <end position="24"/>
    </location>
</feature>
<dbReference type="SUPFAM" id="SSF53300">
    <property type="entry name" value="vWA-like"/>
    <property type="match status" value="1"/>
</dbReference>
<gene>
    <name evidence="3" type="ORF">NPRO_07310</name>
</gene>
<sequence length="455" mass="49350">MDRTERLDPNRTQMTGAPSSDPMRTQALGAMPDAGRTAALTPEKALSASIVPGRAVTLANGPAREQFLIEIHAVGSDAPSGLPGSRTPLNLCLVLDRSGSMEGPPLEFAKQACTRLVDLLGPEDVLSIVTFEETVDLMMRPQRVTDRQTIKDAIQRIVPGNTTNFYDGIAYGLQQVTQVTDPGRATRMMVLSDGEPTVGVKDYGALVQFAGDVKARGVTMSFLGFGPDYNEELLAGMAKKSGGNYYYIPQPELLPEVFRAEIEKLMTVVARNLELDLRMARWVQLRSSQAQAGERAVTIPLADLERGVTIQHVVDLEFPNHPLGHYRVANGRLRYDDCLSGRQEVIDLDLVIEFSADAGAYSVPVDPRVRQAADIAQTSRTVEKTVMGLKTGQVTVMGAIQELEKTQALLFAEGKTAEAQEVTLALRALRQGDAGTAEKTLLGTMVQLDQGKKAD</sequence>
<dbReference type="Proteomes" id="UP000662873">
    <property type="component" value="Chromosome"/>
</dbReference>
<dbReference type="Gene3D" id="3.40.50.410">
    <property type="entry name" value="von Willebrand factor, type A domain"/>
    <property type="match status" value="1"/>
</dbReference>
<proteinExistence type="predicted"/>
<evidence type="ECO:0000313" key="3">
    <source>
        <dbReference type="EMBL" id="BBO23136.1"/>
    </source>
</evidence>
<organism evidence="3 4">
    <name type="scientific">Candidatus Nitrosymbiomonas proteolyticus</name>
    <dbReference type="NCBI Taxonomy" id="2608984"/>
    <lineage>
        <taxon>Bacteria</taxon>
        <taxon>Bacillati</taxon>
        <taxon>Armatimonadota</taxon>
        <taxon>Armatimonadota incertae sedis</taxon>
        <taxon>Candidatus Nitrosymbiomonas</taxon>
    </lineage>
</organism>
<reference evidence="3" key="1">
    <citation type="journal article" name="DNA Res.">
        <title>The physiological potential of anammox bacteria as revealed by their core genome structure.</title>
        <authorList>
            <person name="Okubo T."/>
            <person name="Toyoda A."/>
            <person name="Fukuhara K."/>
            <person name="Uchiyama I."/>
            <person name="Harigaya Y."/>
            <person name="Kuroiwa M."/>
            <person name="Suzuki T."/>
            <person name="Murakami Y."/>
            <person name="Suwa Y."/>
            <person name="Takami H."/>
        </authorList>
    </citation>
    <scope>NUCLEOTIDE SEQUENCE</scope>
    <source>
        <strain evidence="3">317325-2</strain>
    </source>
</reference>
<feature type="domain" description="VWFA" evidence="2">
    <location>
        <begin position="90"/>
        <end position="262"/>
    </location>
</feature>
<accession>A0A809S3L1</accession>
<dbReference type="InterPro" id="IPR002035">
    <property type="entry name" value="VWF_A"/>
</dbReference>
<evidence type="ECO:0000259" key="2">
    <source>
        <dbReference type="PROSITE" id="PS50234"/>
    </source>
</evidence>
<dbReference type="KEGG" id="npy:NPRO_07310"/>
<evidence type="ECO:0000313" key="4">
    <source>
        <dbReference type="Proteomes" id="UP000662873"/>
    </source>
</evidence>
<dbReference type="SMART" id="SM00327">
    <property type="entry name" value="VWA"/>
    <property type="match status" value="1"/>
</dbReference>
<dbReference type="AlphaFoldDB" id="A0A809S3L1"/>
<dbReference type="Pfam" id="PF00092">
    <property type="entry name" value="VWA"/>
    <property type="match status" value="1"/>
</dbReference>
<dbReference type="InterPro" id="IPR036465">
    <property type="entry name" value="vWFA_dom_sf"/>
</dbReference>
<dbReference type="PANTHER" id="PTHR10579:SF43">
    <property type="entry name" value="ZINC FINGER (C3HC4-TYPE RING FINGER) FAMILY PROTEIN"/>
    <property type="match status" value="1"/>
</dbReference>
<dbReference type="EMBL" id="AP021858">
    <property type="protein sequence ID" value="BBO23136.1"/>
    <property type="molecule type" value="Genomic_DNA"/>
</dbReference>
<dbReference type="InterPro" id="IPR051266">
    <property type="entry name" value="CLCR"/>
</dbReference>
<evidence type="ECO:0000256" key="1">
    <source>
        <dbReference type="SAM" id="MobiDB-lite"/>
    </source>
</evidence>
<protein>
    <recommendedName>
        <fullName evidence="2">VWFA domain-containing protein</fullName>
    </recommendedName>
</protein>
<name>A0A809S3L1_9BACT</name>